<dbReference type="EMBL" id="FUYP01000032">
    <property type="protein sequence ID" value="SKB93701.1"/>
    <property type="molecule type" value="Genomic_DNA"/>
</dbReference>
<accession>A0A1T5FC15</accession>
<proteinExistence type="predicted"/>
<organism evidence="2 3">
    <name type="scientific">Sphingopyxis flava</name>
    <dbReference type="NCBI Taxonomy" id="1507287"/>
    <lineage>
        <taxon>Bacteria</taxon>
        <taxon>Pseudomonadati</taxon>
        <taxon>Pseudomonadota</taxon>
        <taxon>Alphaproteobacteria</taxon>
        <taxon>Sphingomonadales</taxon>
        <taxon>Sphingomonadaceae</taxon>
        <taxon>Sphingopyxis</taxon>
    </lineage>
</organism>
<reference evidence="3" key="1">
    <citation type="submission" date="2017-02" db="EMBL/GenBank/DDBJ databases">
        <authorList>
            <person name="Varghese N."/>
            <person name="Submissions S."/>
        </authorList>
    </citation>
    <scope>NUCLEOTIDE SEQUENCE [LARGE SCALE GENOMIC DNA]</scope>
    <source>
        <strain evidence="3">R11H</strain>
    </source>
</reference>
<keyword evidence="1" id="KW-1133">Transmembrane helix</keyword>
<evidence type="ECO:0000313" key="2">
    <source>
        <dbReference type="EMBL" id="SKB93701.1"/>
    </source>
</evidence>
<evidence type="ECO:0000313" key="3">
    <source>
        <dbReference type="Proteomes" id="UP000190044"/>
    </source>
</evidence>
<feature type="transmembrane region" description="Helical" evidence="1">
    <location>
        <begin position="7"/>
        <end position="27"/>
    </location>
</feature>
<keyword evidence="1" id="KW-0472">Membrane</keyword>
<name>A0A1T5FC15_9SPHN</name>
<dbReference type="AlphaFoldDB" id="A0A1T5FC15"/>
<dbReference type="Proteomes" id="UP000190044">
    <property type="component" value="Unassembled WGS sequence"/>
</dbReference>
<gene>
    <name evidence="2" type="ORF">SAMN06295937_103216</name>
</gene>
<protein>
    <submittedName>
        <fullName evidence="2">Uncharacterized protein</fullName>
    </submittedName>
</protein>
<keyword evidence="3" id="KW-1185">Reference proteome</keyword>
<sequence>MNMNRRFYYARAALCRILLPIAVMNYLEAL</sequence>
<keyword evidence="1" id="KW-0812">Transmembrane</keyword>
<evidence type="ECO:0000256" key="1">
    <source>
        <dbReference type="SAM" id="Phobius"/>
    </source>
</evidence>